<protein>
    <submittedName>
        <fullName evidence="2">Uncharacterized protein</fullName>
    </submittedName>
</protein>
<keyword evidence="3" id="KW-1185">Reference proteome</keyword>
<dbReference type="AlphaFoldDB" id="A0AAV5A9C0"/>
<comment type="caution">
    <text evidence="2">The sequence shown here is derived from an EMBL/GenBank/DDBJ whole genome shotgun (WGS) entry which is preliminary data.</text>
</comment>
<feature type="transmembrane region" description="Helical" evidence="1">
    <location>
        <begin position="119"/>
        <end position="140"/>
    </location>
</feature>
<gene>
    <name evidence="2" type="ORF">Clacol_004523</name>
</gene>
<name>A0AAV5A9C0_9AGAM</name>
<keyword evidence="1" id="KW-1133">Transmembrane helix</keyword>
<keyword evidence="1" id="KW-0472">Membrane</keyword>
<keyword evidence="1" id="KW-0812">Transmembrane</keyword>
<evidence type="ECO:0000313" key="3">
    <source>
        <dbReference type="Proteomes" id="UP001050691"/>
    </source>
</evidence>
<reference evidence="2" key="1">
    <citation type="submission" date="2021-10" db="EMBL/GenBank/DDBJ databases">
        <title>De novo Genome Assembly of Clathrus columnatus (Basidiomycota, Fungi) Using Illumina and Nanopore Sequence Data.</title>
        <authorList>
            <person name="Ogiso-Tanaka E."/>
            <person name="Itagaki H."/>
            <person name="Hosoya T."/>
            <person name="Hosaka K."/>
        </authorList>
    </citation>
    <scope>NUCLEOTIDE SEQUENCE</scope>
    <source>
        <strain evidence="2">MO-923</strain>
    </source>
</reference>
<proteinExistence type="predicted"/>
<evidence type="ECO:0000256" key="1">
    <source>
        <dbReference type="SAM" id="Phobius"/>
    </source>
</evidence>
<dbReference type="EMBL" id="BPWL01000005">
    <property type="protein sequence ID" value="GJJ10297.1"/>
    <property type="molecule type" value="Genomic_DNA"/>
</dbReference>
<dbReference type="Proteomes" id="UP001050691">
    <property type="component" value="Unassembled WGS sequence"/>
</dbReference>
<sequence>MPTEIDRWERVTVLGRKVYAEVNRTGKAFTIPGILLKLYNKEISRFRAVSPLLSHSVTEDDIRARPEYRTIQGEYGLCYLFRLADAQTQFRAHLELDAVDSSQEFVQTQGLVTPYCRPLTALSGGGLICYVIAIFLYGIATLQVPSNESCCFGEARSISISIPLILTWLLTCSQNIQRSLQPNIDLCAQILSHTNPRLIAEEELSSHIAVTVGAVLITSELSMSRIGPQNQIYTDQLHKHLPCIELCALSDDCPNASVIILDTIRAKC</sequence>
<evidence type="ECO:0000313" key="2">
    <source>
        <dbReference type="EMBL" id="GJJ10297.1"/>
    </source>
</evidence>
<accession>A0AAV5A9C0</accession>
<organism evidence="2 3">
    <name type="scientific">Clathrus columnatus</name>
    <dbReference type="NCBI Taxonomy" id="1419009"/>
    <lineage>
        <taxon>Eukaryota</taxon>
        <taxon>Fungi</taxon>
        <taxon>Dikarya</taxon>
        <taxon>Basidiomycota</taxon>
        <taxon>Agaricomycotina</taxon>
        <taxon>Agaricomycetes</taxon>
        <taxon>Phallomycetidae</taxon>
        <taxon>Phallales</taxon>
        <taxon>Clathraceae</taxon>
        <taxon>Clathrus</taxon>
    </lineage>
</organism>